<dbReference type="RefSeq" id="WP_144351167.1">
    <property type="nucleotide sequence ID" value="NZ_CP036259.1"/>
</dbReference>
<feature type="transmembrane region" description="Helical" evidence="12">
    <location>
        <begin position="53"/>
        <end position="71"/>
    </location>
</feature>
<feature type="transmembrane region" description="Helical" evidence="12">
    <location>
        <begin position="412"/>
        <end position="434"/>
    </location>
</feature>
<dbReference type="GO" id="GO:0005886">
    <property type="term" value="C:plasma membrane"/>
    <property type="evidence" value="ECO:0007669"/>
    <property type="project" value="UniProtKB-SubCell"/>
</dbReference>
<comment type="similarity">
    <text evidence="2 12">Belongs to the cytochrome ubiquinol oxidase subunit 1 family.</text>
</comment>
<protein>
    <submittedName>
        <fullName evidence="13">Cytochrome bd ubiquinol oxidase subunit 1</fullName>
        <ecNumber evidence="13">1.10.3.-</ecNumber>
    </submittedName>
</protein>
<dbReference type="OrthoDB" id="9807042at2"/>
<sequence length="444" mass="49979">MDKLLLARLQFSTTLTYHFWFLSLTLGLVLLIALLETMYVRSGNNNYKVLAKFWGKLFLINYAVGILTGIIQEFEFGMNWSEYSRFVGDIFGVPLAIETLTAFFVESTFIGLWVYGWDQLPKRLHLAAIWLVAVAANISAFWILTANAFMQHPAGYILAGERLELLDFIAVITNPYVFYQYPHTVLAGVMTAGFFMMAVSSYYLLHKRYTGLFRISFKMGFLCAAIATALVIGTGHVYTQYLGKAQPMKLAAMEALWETSDQAPFTVVALIDKPNSRNSFEISVPGLLSIMAGNHAATQVQGIKDLQAGFTAAYGPGEYIPPVALLFWSFRIMLVISMYLVVLLLVVYWYWRTQRLEASPFLLRTIMWSIPLPYIAHTAGWIITEVGRQPWIVYTLLRTEQGISKVVPLVNIGISLTGYTVIYLIMTAAALYFMRKVIIAGPEA</sequence>
<evidence type="ECO:0000256" key="7">
    <source>
        <dbReference type="ARBA" id="ARBA00022723"/>
    </source>
</evidence>
<keyword evidence="6 12" id="KW-0812">Transmembrane</keyword>
<evidence type="ECO:0000313" key="14">
    <source>
        <dbReference type="Proteomes" id="UP000320776"/>
    </source>
</evidence>
<evidence type="ECO:0000256" key="11">
    <source>
        <dbReference type="ARBA" id="ARBA00023136"/>
    </source>
</evidence>
<feature type="transmembrane region" description="Helical" evidence="12">
    <location>
        <begin position="325"/>
        <end position="349"/>
    </location>
</feature>
<keyword evidence="7 12" id="KW-0479">Metal-binding</keyword>
<keyword evidence="5 12" id="KW-0349">Heme</keyword>
<dbReference type="KEGG" id="sted:SPTER_31160"/>
<proteinExistence type="inferred from homology"/>
<feature type="transmembrane region" description="Helical" evidence="12">
    <location>
        <begin position="91"/>
        <end position="115"/>
    </location>
</feature>
<keyword evidence="10 12" id="KW-0408">Iron</keyword>
<feature type="transmembrane region" description="Helical" evidence="12">
    <location>
        <begin position="217"/>
        <end position="238"/>
    </location>
</feature>
<feature type="transmembrane region" description="Helical" evidence="12">
    <location>
        <begin position="185"/>
        <end position="205"/>
    </location>
</feature>
<dbReference type="Pfam" id="PF01654">
    <property type="entry name" value="Cyt_bd_oxida_I"/>
    <property type="match status" value="1"/>
</dbReference>
<evidence type="ECO:0000256" key="4">
    <source>
        <dbReference type="ARBA" id="ARBA00022475"/>
    </source>
</evidence>
<reference evidence="13 14" key="1">
    <citation type="submission" date="2019-02" db="EMBL/GenBank/DDBJ databases">
        <title>Closed genome of Sporomusa termitida DSM 4440.</title>
        <authorList>
            <person name="Poehlein A."/>
            <person name="Daniel R."/>
        </authorList>
    </citation>
    <scope>NUCLEOTIDE SEQUENCE [LARGE SCALE GENOMIC DNA]</scope>
    <source>
        <strain evidence="13 14">DSM 4440</strain>
    </source>
</reference>
<dbReference type="EC" id="1.10.3.-" evidence="13"/>
<dbReference type="GO" id="GO:0020037">
    <property type="term" value="F:heme binding"/>
    <property type="evidence" value="ECO:0007669"/>
    <property type="project" value="TreeGrafter"/>
</dbReference>
<dbReference type="PANTHER" id="PTHR30365">
    <property type="entry name" value="CYTOCHROME D UBIQUINOL OXIDASE"/>
    <property type="match status" value="1"/>
</dbReference>
<keyword evidence="3 12" id="KW-0813">Transport</keyword>
<dbReference type="EMBL" id="CP036259">
    <property type="protein sequence ID" value="QDR81704.1"/>
    <property type="molecule type" value="Genomic_DNA"/>
</dbReference>
<dbReference type="GO" id="GO:0016682">
    <property type="term" value="F:oxidoreductase activity, acting on diphenols and related substances as donors, oxygen as acceptor"/>
    <property type="evidence" value="ECO:0007669"/>
    <property type="project" value="TreeGrafter"/>
</dbReference>
<evidence type="ECO:0000256" key="8">
    <source>
        <dbReference type="ARBA" id="ARBA00022982"/>
    </source>
</evidence>
<keyword evidence="4 12" id="KW-1003">Cell membrane</keyword>
<keyword evidence="8 12" id="KW-0249">Electron transport</keyword>
<evidence type="ECO:0000256" key="1">
    <source>
        <dbReference type="ARBA" id="ARBA00004651"/>
    </source>
</evidence>
<feature type="transmembrane region" description="Helical" evidence="12">
    <location>
        <begin position="20"/>
        <end position="41"/>
    </location>
</feature>
<dbReference type="GO" id="GO:0009055">
    <property type="term" value="F:electron transfer activity"/>
    <property type="evidence" value="ECO:0007669"/>
    <property type="project" value="UniProtKB-UniRule"/>
</dbReference>
<keyword evidence="13" id="KW-0560">Oxidoreductase</keyword>
<dbReference type="PANTHER" id="PTHR30365:SF15">
    <property type="entry name" value="CYTOCHROME BD UBIQUINOL OXIDASE SUBUNIT 1"/>
    <property type="match status" value="1"/>
</dbReference>
<keyword evidence="14" id="KW-1185">Reference proteome</keyword>
<gene>
    <name evidence="13" type="primary">cydA</name>
    <name evidence="13" type="ORF">SPTER_31160</name>
</gene>
<feature type="transmembrane region" description="Helical" evidence="12">
    <location>
        <begin position="127"/>
        <end position="150"/>
    </location>
</feature>
<dbReference type="Proteomes" id="UP000320776">
    <property type="component" value="Chromosome"/>
</dbReference>
<keyword evidence="9 12" id="KW-1133">Transmembrane helix</keyword>
<evidence type="ECO:0000256" key="12">
    <source>
        <dbReference type="PIRNR" id="PIRNR006446"/>
    </source>
</evidence>
<keyword evidence="11 12" id="KW-0472">Membrane</keyword>
<evidence type="ECO:0000313" key="13">
    <source>
        <dbReference type="EMBL" id="QDR81704.1"/>
    </source>
</evidence>
<feature type="transmembrane region" description="Helical" evidence="12">
    <location>
        <begin position="361"/>
        <end position="383"/>
    </location>
</feature>
<accession>A0A517DWH4</accession>
<dbReference type="GO" id="GO:0070069">
    <property type="term" value="C:cytochrome complex"/>
    <property type="evidence" value="ECO:0007669"/>
    <property type="project" value="UniProtKB-UniRule"/>
</dbReference>
<dbReference type="GO" id="GO:0046872">
    <property type="term" value="F:metal ion binding"/>
    <property type="evidence" value="ECO:0007669"/>
    <property type="project" value="UniProtKB-UniRule"/>
</dbReference>
<evidence type="ECO:0000256" key="5">
    <source>
        <dbReference type="ARBA" id="ARBA00022617"/>
    </source>
</evidence>
<dbReference type="GO" id="GO:0019646">
    <property type="term" value="P:aerobic electron transport chain"/>
    <property type="evidence" value="ECO:0007669"/>
    <property type="project" value="InterPro"/>
</dbReference>
<organism evidence="13 14">
    <name type="scientific">Sporomusa termitida</name>
    <dbReference type="NCBI Taxonomy" id="2377"/>
    <lineage>
        <taxon>Bacteria</taxon>
        <taxon>Bacillati</taxon>
        <taxon>Bacillota</taxon>
        <taxon>Negativicutes</taxon>
        <taxon>Selenomonadales</taxon>
        <taxon>Sporomusaceae</taxon>
        <taxon>Sporomusa</taxon>
    </lineage>
</organism>
<dbReference type="PIRSF" id="PIRSF006446">
    <property type="entry name" value="Cyt_quinol_oxidase_1"/>
    <property type="match status" value="1"/>
</dbReference>
<evidence type="ECO:0000256" key="9">
    <source>
        <dbReference type="ARBA" id="ARBA00022989"/>
    </source>
</evidence>
<dbReference type="InterPro" id="IPR002585">
    <property type="entry name" value="Cyt-d_ubiquinol_oxidase_su_1"/>
</dbReference>
<evidence type="ECO:0000256" key="2">
    <source>
        <dbReference type="ARBA" id="ARBA00009819"/>
    </source>
</evidence>
<comment type="subcellular location">
    <subcellularLocation>
        <location evidence="1">Cell membrane</location>
        <topology evidence="1">Multi-pass membrane protein</topology>
    </subcellularLocation>
</comment>
<evidence type="ECO:0000256" key="6">
    <source>
        <dbReference type="ARBA" id="ARBA00022692"/>
    </source>
</evidence>
<dbReference type="AlphaFoldDB" id="A0A517DWH4"/>
<evidence type="ECO:0000256" key="3">
    <source>
        <dbReference type="ARBA" id="ARBA00022448"/>
    </source>
</evidence>
<name>A0A517DWH4_9FIRM</name>
<evidence type="ECO:0000256" key="10">
    <source>
        <dbReference type="ARBA" id="ARBA00023004"/>
    </source>
</evidence>